<keyword evidence="4" id="KW-1185">Reference proteome</keyword>
<proteinExistence type="predicted"/>
<accession>A0ABU2Y1W7</accession>
<feature type="transmembrane region" description="Helical" evidence="1">
    <location>
        <begin position="50"/>
        <end position="72"/>
    </location>
</feature>
<reference evidence="3 4" key="1">
    <citation type="submission" date="2023-09" db="EMBL/GenBank/DDBJ databases">
        <authorList>
            <person name="Rey-Velasco X."/>
        </authorList>
    </citation>
    <scope>NUCLEOTIDE SEQUENCE [LARGE SCALE GENOMIC DNA]</scope>
    <source>
        <strain evidence="3 4">P050</strain>
    </source>
</reference>
<evidence type="ECO:0000259" key="2">
    <source>
        <dbReference type="Pfam" id="PF13239"/>
    </source>
</evidence>
<feature type="domain" description="2TM" evidence="2">
    <location>
        <begin position="12"/>
        <end position="86"/>
    </location>
</feature>
<name>A0ABU2Y1W7_9FLAO</name>
<dbReference type="EMBL" id="JAVRHV010000001">
    <property type="protein sequence ID" value="MDT0552198.1"/>
    <property type="molecule type" value="Genomic_DNA"/>
</dbReference>
<organism evidence="3 4">
    <name type="scientific">Urechidicola vernalis</name>
    <dbReference type="NCBI Taxonomy" id="3075600"/>
    <lineage>
        <taxon>Bacteria</taxon>
        <taxon>Pseudomonadati</taxon>
        <taxon>Bacteroidota</taxon>
        <taxon>Flavobacteriia</taxon>
        <taxon>Flavobacteriales</taxon>
        <taxon>Flavobacteriaceae</taxon>
        <taxon>Urechidicola</taxon>
    </lineage>
</organism>
<keyword evidence="1" id="KW-0812">Transmembrane</keyword>
<sequence>MDDKELQRRYIKAEKRVKEIKAFYSNVTAYCIIIPFLIFINYMTYWEYQWFWFSAIGWGIGVLIHAFITFGVPRDWEDKKIKELMENDEF</sequence>
<dbReference type="RefSeq" id="WP_311592036.1">
    <property type="nucleotide sequence ID" value="NZ_JAVRHV010000001.1"/>
</dbReference>
<dbReference type="Proteomes" id="UP001252186">
    <property type="component" value="Unassembled WGS sequence"/>
</dbReference>
<comment type="caution">
    <text evidence="3">The sequence shown here is derived from an EMBL/GenBank/DDBJ whole genome shotgun (WGS) entry which is preliminary data.</text>
</comment>
<protein>
    <submittedName>
        <fullName evidence="3">2TM domain-containing protein</fullName>
    </submittedName>
</protein>
<keyword evidence="1" id="KW-0472">Membrane</keyword>
<dbReference type="Pfam" id="PF13239">
    <property type="entry name" value="2TM"/>
    <property type="match status" value="1"/>
</dbReference>
<dbReference type="InterPro" id="IPR025698">
    <property type="entry name" value="2TM_dom"/>
</dbReference>
<keyword evidence="1" id="KW-1133">Transmembrane helix</keyword>
<evidence type="ECO:0000313" key="3">
    <source>
        <dbReference type="EMBL" id="MDT0552198.1"/>
    </source>
</evidence>
<feature type="transmembrane region" description="Helical" evidence="1">
    <location>
        <begin position="21"/>
        <end position="44"/>
    </location>
</feature>
<gene>
    <name evidence="3" type="ORF">RM519_02965</name>
</gene>
<evidence type="ECO:0000313" key="4">
    <source>
        <dbReference type="Proteomes" id="UP001252186"/>
    </source>
</evidence>
<evidence type="ECO:0000256" key="1">
    <source>
        <dbReference type="SAM" id="Phobius"/>
    </source>
</evidence>